<feature type="compositionally biased region" description="Polar residues" evidence="3">
    <location>
        <begin position="300"/>
        <end position="311"/>
    </location>
</feature>
<evidence type="ECO:0000259" key="4">
    <source>
        <dbReference type="PROSITE" id="PS50102"/>
    </source>
</evidence>
<feature type="compositionally biased region" description="Basic and acidic residues" evidence="3">
    <location>
        <begin position="341"/>
        <end position="353"/>
    </location>
</feature>
<comment type="caution">
    <text evidence="6">The sequence shown here is derived from an EMBL/GenBank/DDBJ whole genome shotgun (WGS) entry which is preliminary data.</text>
</comment>
<feature type="compositionally biased region" description="Basic residues" evidence="3">
    <location>
        <begin position="366"/>
        <end position="375"/>
    </location>
</feature>
<evidence type="ECO:0000259" key="5">
    <source>
        <dbReference type="PROSITE" id="PS50158"/>
    </source>
</evidence>
<feature type="region of interest" description="Disordered" evidence="3">
    <location>
        <begin position="266"/>
        <end position="461"/>
    </location>
</feature>
<dbReference type="InterPro" id="IPR035979">
    <property type="entry name" value="RBD_domain_sf"/>
</dbReference>
<feature type="region of interest" description="Disordered" evidence="3">
    <location>
        <begin position="517"/>
        <end position="591"/>
    </location>
</feature>
<keyword evidence="2" id="KW-0694">RNA-binding</keyword>
<dbReference type="Gene3D" id="4.10.60.10">
    <property type="entry name" value="Zinc finger, CCHC-type"/>
    <property type="match status" value="1"/>
</dbReference>
<feature type="compositionally biased region" description="Polar residues" evidence="3">
    <location>
        <begin position="570"/>
        <end position="583"/>
    </location>
</feature>
<feature type="compositionally biased region" description="Basic residues" evidence="3">
    <location>
        <begin position="269"/>
        <end position="278"/>
    </location>
</feature>
<feature type="compositionally biased region" description="Basic and acidic residues" evidence="3">
    <location>
        <begin position="517"/>
        <end position="539"/>
    </location>
</feature>
<dbReference type="PROSITE" id="PS50102">
    <property type="entry name" value="RRM"/>
    <property type="match status" value="1"/>
</dbReference>
<protein>
    <recommendedName>
        <fullName evidence="8">Serine/arginine-rich splicing factor 4</fullName>
    </recommendedName>
</protein>
<keyword evidence="1" id="KW-0479">Metal-binding</keyword>
<feature type="compositionally biased region" description="Basic and acidic residues" evidence="3">
    <location>
        <begin position="130"/>
        <end position="154"/>
    </location>
</feature>
<accession>A0AAW1W9N2</accession>
<dbReference type="InterPro" id="IPR036875">
    <property type="entry name" value="Znf_CCHC_sf"/>
</dbReference>
<sequence length="689" mass="77163">MSLFIGNLSARTCRDDLQHVFRKFGQCSLKLKDGYGFVVYDFPQDAEIALRALRGKNICGEPLILSWSKKQPIPFERYQRGVRSYELQHGRHFARGRDYASRKMSLNDWRDYRSDIKQLDIDGKKLNSADMLHEGRGDPLNYAKDDNREHHGLREGLPVDGGSDVAKLVDTGRWGGKGPDPSNANRIDNEVEFDRYDPCQGHDGEDEYENCQMAYSGGGSATQRPQENVRIEKISVTTLNRSNDLKPQITCFSCGYVGHKIRDCPRKYSSGRKPRRLDHRQDNAIGKTSRGETELEKFGSMSSENLQLNKDSASRHKKNKRACDSGKSQGLINNGRSPVTVRKETDRTEMKDHGGKKRSRWEGKSPKWHSAKKVRSVSLPPDSDYPASKSCAASQSSKSVSRRSSRTKSRSVSIGAQSLSSDSRSSSKSISSKSRSRSSSFTSLSESLSLSSFSPGKAHVKRKCSVYKTKIPKSKEILLEKRQPIGGHAHIENGDHESTMVVENNDHAGVGFEMEVDKKNDQPLQRDGKDNHNTSRSIDEDVNPSTPLSNLGAHAAGSSSPDGLKEKMDPQSSGAPVMESTQLKGPPSETPANYCNGRSTCISSEEMCMVLKHYGMELPEESERHLPIENYLGCARLWPWEIIYYRRLKKGVISVENYARRVSQNQQFGIIDKYIRSSSGWGEIDQENP</sequence>
<feature type="domain" description="CCHC-type" evidence="5">
    <location>
        <begin position="251"/>
        <end position="266"/>
    </location>
</feature>
<feature type="compositionally biased region" description="Low complexity" evidence="3">
    <location>
        <begin position="410"/>
        <end position="454"/>
    </location>
</feature>
<evidence type="ECO:0000256" key="3">
    <source>
        <dbReference type="SAM" id="MobiDB-lite"/>
    </source>
</evidence>
<evidence type="ECO:0000313" key="6">
    <source>
        <dbReference type="EMBL" id="KAK9921406.1"/>
    </source>
</evidence>
<feature type="region of interest" description="Disordered" evidence="3">
    <location>
        <begin position="130"/>
        <end position="165"/>
    </location>
</feature>
<feature type="compositionally biased region" description="Low complexity" evidence="3">
    <location>
        <begin position="387"/>
        <end position="399"/>
    </location>
</feature>
<dbReference type="Pfam" id="PF00076">
    <property type="entry name" value="RRM_1"/>
    <property type="match status" value="1"/>
</dbReference>
<evidence type="ECO:0000313" key="7">
    <source>
        <dbReference type="Proteomes" id="UP001457282"/>
    </source>
</evidence>
<keyword evidence="1" id="KW-0863">Zinc-finger</keyword>
<dbReference type="PROSITE" id="PS50158">
    <property type="entry name" value="ZF_CCHC"/>
    <property type="match status" value="1"/>
</dbReference>
<dbReference type="SMART" id="SM00360">
    <property type="entry name" value="RRM"/>
    <property type="match status" value="1"/>
</dbReference>
<dbReference type="InterPro" id="IPR001878">
    <property type="entry name" value="Znf_CCHC"/>
</dbReference>
<keyword evidence="7" id="KW-1185">Reference proteome</keyword>
<dbReference type="PANTHER" id="PTHR48038">
    <property type="entry name" value="RIBONUCLEOPROTEIN RB97D"/>
    <property type="match status" value="1"/>
</dbReference>
<dbReference type="Gene3D" id="3.30.70.330">
    <property type="match status" value="1"/>
</dbReference>
<dbReference type="SUPFAM" id="SSF54928">
    <property type="entry name" value="RNA-binding domain, RBD"/>
    <property type="match status" value="1"/>
</dbReference>
<keyword evidence="1" id="KW-0862">Zinc</keyword>
<dbReference type="GO" id="GO:0003723">
    <property type="term" value="F:RNA binding"/>
    <property type="evidence" value="ECO:0007669"/>
    <property type="project" value="UniProtKB-UniRule"/>
</dbReference>
<dbReference type="EMBL" id="JBEDUW010000006">
    <property type="protein sequence ID" value="KAK9921406.1"/>
    <property type="molecule type" value="Genomic_DNA"/>
</dbReference>
<feature type="compositionally biased region" description="Basic residues" evidence="3">
    <location>
        <begin position="400"/>
        <end position="409"/>
    </location>
</feature>
<evidence type="ECO:0000256" key="1">
    <source>
        <dbReference type="PROSITE-ProRule" id="PRU00047"/>
    </source>
</evidence>
<dbReference type="InterPro" id="IPR000504">
    <property type="entry name" value="RRM_dom"/>
</dbReference>
<feature type="domain" description="RRM" evidence="4">
    <location>
        <begin position="1"/>
        <end position="70"/>
    </location>
</feature>
<gene>
    <name evidence="6" type="ORF">M0R45_029917</name>
</gene>
<evidence type="ECO:0000256" key="2">
    <source>
        <dbReference type="PROSITE-ProRule" id="PRU00176"/>
    </source>
</evidence>
<dbReference type="InterPro" id="IPR012677">
    <property type="entry name" value="Nucleotide-bd_a/b_plait_sf"/>
</dbReference>
<reference evidence="6 7" key="1">
    <citation type="journal article" date="2023" name="G3 (Bethesda)">
        <title>A chromosome-length genome assembly and annotation of blackberry (Rubus argutus, cv. 'Hillquist').</title>
        <authorList>
            <person name="Bruna T."/>
            <person name="Aryal R."/>
            <person name="Dudchenko O."/>
            <person name="Sargent D.J."/>
            <person name="Mead D."/>
            <person name="Buti M."/>
            <person name="Cavallini A."/>
            <person name="Hytonen T."/>
            <person name="Andres J."/>
            <person name="Pham M."/>
            <person name="Weisz D."/>
            <person name="Mascagni F."/>
            <person name="Usai G."/>
            <person name="Natali L."/>
            <person name="Bassil N."/>
            <person name="Fernandez G.E."/>
            <person name="Lomsadze A."/>
            <person name="Armour M."/>
            <person name="Olukolu B."/>
            <person name="Poorten T."/>
            <person name="Britton C."/>
            <person name="Davik J."/>
            <person name="Ashrafi H."/>
            <person name="Aiden E.L."/>
            <person name="Borodovsky M."/>
            <person name="Worthington M."/>
        </authorList>
    </citation>
    <scope>NUCLEOTIDE SEQUENCE [LARGE SCALE GENOMIC DNA]</scope>
    <source>
        <strain evidence="6">PI 553951</strain>
    </source>
</reference>
<feature type="compositionally biased region" description="Polar residues" evidence="3">
    <location>
        <begin position="326"/>
        <end position="337"/>
    </location>
</feature>
<dbReference type="GO" id="GO:0008270">
    <property type="term" value="F:zinc ion binding"/>
    <property type="evidence" value="ECO:0007669"/>
    <property type="project" value="UniProtKB-KW"/>
</dbReference>
<dbReference type="PANTHER" id="PTHR48038:SF2">
    <property type="entry name" value="OS02G0536400 PROTEIN"/>
    <property type="match status" value="1"/>
</dbReference>
<name>A0AAW1W9N2_RUBAR</name>
<feature type="region of interest" description="Disordered" evidence="3">
    <location>
        <begin position="170"/>
        <end position="189"/>
    </location>
</feature>
<proteinExistence type="predicted"/>
<dbReference type="Proteomes" id="UP001457282">
    <property type="component" value="Unassembled WGS sequence"/>
</dbReference>
<dbReference type="SMART" id="SM00343">
    <property type="entry name" value="ZnF_C2HC"/>
    <property type="match status" value="1"/>
</dbReference>
<evidence type="ECO:0008006" key="8">
    <source>
        <dbReference type="Google" id="ProtNLM"/>
    </source>
</evidence>
<dbReference type="AlphaFoldDB" id="A0AAW1W9N2"/>
<organism evidence="6 7">
    <name type="scientific">Rubus argutus</name>
    <name type="common">Southern blackberry</name>
    <dbReference type="NCBI Taxonomy" id="59490"/>
    <lineage>
        <taxon>Eukaryota</taxon>
        <taxon>Viridiplantae</taxon>
        <taxon>Streptophyta</taxon>
        <taxon>Embryophyta</taxon>
        <taxon>Tracheophyta</taxon>
        <taxon>Spermatophyta</taxon>
        <taxon>Magnoliopsida</taxon>
        <taxon>eudicotyledons</taxon>
        <taxon>Gunneridae</taxon>
        <taxon>Pentapetalae</taxon>
        <taxon>rosids</taxon>
        <taxon>fabids</taxon>
        <taxon>Rosales</taxon>
        <taxon>Rosaceae</taxon>
        <taxon>Rosoideae</taxon>
        <taxon>Rosoideae incertae sedis</taxon>
        <taxon>Rubus</taxon>
    </lineage>
</organism>
<dbReference type="SUPFAM" id="SSF57756">
    <property type="entry name" value="Retrovirus zinc finger-like domains"/>
    <property type="match status" value="1"/>
</dbReference>